<dbReference type="STRING" id="1314674.A0A0D7B0X7"/>
<dbReference type="InterPro" id="IPR045338">
    <property type="entry name" value="DUF6535"/>
</dbReference>
<organism evidence="4 5">
    <name type="scientific">Cylindrobasidium torrendii FP15055 ss-10</name>
    <dbReference type="NCBI Taxonomy" id="1314674"/>
    <lineage>
        <taxon>Eukaryota</taxon>
        <taxon>Fungi</taxon>
        <taxon>Dikarya</taxon>
        <taxon>Basidiomycota</taxon>
        <taxon>Agaricomycotina</taxon>
        <taxon>Agaricomycetes</taxon>
        <taxon>Agaricomycetidae</taxon>
        <taxon>Agaricales</taxon>
        <taxon>Marasmiineae</taxon>
        <taxon>Physalacriaceae</taxon>
        <taxon>Cylindrobasidium</taxon>
    </lineage>
</organism>
<dbReference type="OrthoDB" id="3219854at2759"/>
<keyword evidence="2" id="KW-0472">Membrane</keyword>
<feature type="transmembrane region" description="Helical" evidence="2">
    <location>
        <begin position="121"/>
        <end position="138"/>
    </location>
</feature>
<feature type="transmembrane region" description="Helical" evidence="2">
    <location>
        <begin position="279"/>
        <end position="305"/>
    </location>
</feature>
<proteinExistence type="predicted"/>
<evidence type="ECO:0000313" key="4">
    <source>
        <dbReference type="EMBL" id="KIY63855.1"/>
    </source>
</evidence>
<dbReference type="Pfam" id="PF20153">
    <property type="entry name" value="DUF6535"/>
    <property type="match status" value="1"/>
</dbReference>
<name>A0A0D7B0X7_9AGAR</name>
<protein>
    <recommendedName>
        <fullName evidence="3">DUF6535 domain-containing protein</fullName>
    </recommendedName>
</protein>
<dbReference type="AlphaFoldDB" id="A0A0D7B0X7"/>
<evidence type="ECO:0000256" key="2">
    <source>
        <dbReference type="SAM" id="Phobius"/>
    </source>
</evidence>
<feature type="domain" description="DUF6535" evidence="3">
    <location>
        <begin position="97"/>
        <end position="273"/>
    </location>
</feature>
<gene>
    <name evidence="4" type="ORF">CYLTODRAFT_381628</name>
</gene>
<dbReference type="Proteomes" id="UP000054007">
    <property type="component" value="Unassembled WGS sequence"/>
</dbReference>
<keyword evidence="5" id="KW-1185">Reference proteome</keyword>
<reference evidence="4 5" key="1">
    <citation type="journal article" date="2015" name="Fungal Genet. Biol.">
        <title>Evolution of novel wood decay mechanisms in Agaricales revealed by the genome sequences of Fistulina hepatica and Cylindrobasidium torrendii.</title>
        <authorList>
            <person name="Floudas D."/>
            <person name="Held B.W."/>
            <person name="Riley R."/>
            <person name="Nagy L.G."/>
            <person name="Koehler G."/>
            <person name="Ransdell A.S."/>
            <person name="Younus H."/>
            <person name="Chow J."/>
            <person name="Chiniquy J."/>
            <person name="Lipzen A."/>
            <person name="Tritt A."/>
            <person name="Sun H."/>
            <person name="Haridas S."/>
            <person name="LaButti K."/>
            <person name="Ohm R.A."/>
            <person name="Kues U."/>
            <person name="Blanchette R.A."/>
            <person name="Grigoriev I.V."/>
            <person name="Minto R.E."/>
            <person name="Hibbett D.S."/>
        </authorList>
    </citation>
    <scope>NUCLEOTIDE SEQUENCE [LARGE SCALE GENOMIC DNA]</scope>
    <source>
        <strain evidence="4 5">FP15055 ss-10</strain>
    </source>
</reference>
<accession>A0A0D7B0X7</accession>
<keyword evidence="2" id="KW-1133">Transmembrane helix</keyword>
<feature type="region of interest" description="Disordered" evidence="1">
    <location>
        <begin position="645"/>
        <end position="669"/>
    </location>
</feature>
<feature type="transmembrane region" description="Helical" evidence="2">
    <location>
        <begin position="248"/>
        <end position="273"/>
    </location>
</feature>
<evidence type="ECO:0000313" key="5">
    <source>
        <dbReference type="Proteomes" id="UP000054007"/>
    </source>
</evidence>
<evidence type="ECO:0000259" key="3">
    <source>
        <dbReference type="Pfam" id="PF20153"/>
    </source>
</evidence>
<dbReference type="EMBL" id="KN880668">
    <property type="protein sequence ID" value="KIY63855.1"/>
    <property type="molecule type" value="Genomic_DNA"/>
</dbReference>
<keyword evidence="2" id="KW-0812">Transmembrane</keyword>
<sequence length="669" mass="74395">MASMLNDGTSTDPQAIATVLQEILEAVRQLHGATDGHASSAPMNGDNVEKRPRTAKVFGMSSEQAARNNPLAALYDYNIKYPHTERYHELDDDARVWVVYNDEAKQFDDDSVSEWGDSLDILLVFAGLFSAVLTTFVVETSTSLSQDPADVSAAYLSEMIAIQRAAASGHNISDVPAADLYFSPSGIDLWVNALWFTSLTLSLSVALFAVLAKQWIRQYMSTVTGTPRERALIRQYRLDGVVQWRVQAIIGVLPILLHISLILFLVGIVIFLAPLNGAMAWVTGSITFLATILYLAASVFPVFVLQCPYRTTFIDLLFYAAGFLRTLRGGRSKRPAAGPIFRSLKDLERAYIRKALEHGQDMQLNALNWLARSTSSSSAKEIIRRSLGAFMSSMTSQLGMDSALRHLYQFPHEMDFFESIQDAQKDEAKAENLYRSALHRTWFTTFHASVAHREGHEIDTEDVELALCAKAAGMRSTNAKISHLFDPDTFLRSWLARDGSPEVPALVWFPLLAQIFKENPWPALSAIPDATLDHVYAVHLSLVEFQNKETPYPMTLLWAVTCMSSGLFLTTLLGPDCTSDKLEGEWCHRRKDDLATQPRRTHTTQRYIAKQVLEKQNVRYLERFVHIEAALLGVYSCAREARRGDEERVSAGGDNPTGADAVSSGDANG</sequence>
<evidence type="ECO:0000256" key="1">
    <source>
        <dbReference type="SAM" id="MobiDB-lite"/>
    </source>
</evidence>
<feature type="transmembrane region" description="Helical" evidence="2">
    <location>
        <begin position="189"/>
        <end position="211"/>
    </location>
</feature>